<dbReference type="EMBL" id="ACVN02000222">
    <property type="protein sequence ID" value="ERK54058.1"/>
    <property type="molecule type" value="Genomic_DNA"/>
</dbReference>
<sequence>MSSAVMIIALALHVWLLSIPEGKRLGDLVDVLRGYYDAIDARFLWAMVALALVSALCIVIECAGVMSVGARSRWAHLGIGAPIIGLVLLEVVSQALSLVLMLVVPVGLRLDGPEGGGMRLVVGDMATPLLDAIRGGTDPTTVGLGSALLGPLLATVLAIWAVNSIEHHTSLR</sequence>
<name>U2RKJ7_9ACTN</name>
<comment type="caution">
    <text evidence="2">The sequence shown here is derived from an EMBL/GenBank/DDBJ whole genome shotgun (WGS) entry which is preliminary data.</text>
</comment>
<reference evidence="2" key="1">
    <citation type="submission" date="2013-08" db="EMBL/GenBank/DDBJ databases">
        <authorList>
            <person name="Durkin A.S."/>
            <person name="Haft D.R."/>
            <person name="McCorrison J."/>
            <person name="Torralba M."/>
            <person name="Gillis M."/>
            <person name="Haft D.H."/>
            <person name="Methe B."/>
            <person name="Sutton G."/>
            <person name="Nelson K.E."/>
        </authorList>
    </citation>
    <scope>NUCLEOTIDE SEQUENCE [LARGE SCALE GENOMIC DNA]</scope>
    <source>
        <strain evidence="2">F0233</strain>
    </source>
</reference>
<dbReference type="AlphaFoldDB" id="U2RKJ7"/>
<evidence type="ECO:0000313" key="3">
    <source>
        <dbReference type="Proteomes" id="UP000017052"/>
    </source>
</evidence>
<feature type="transmembrane region" description="Helical" evidence="1">
    <location>
        <begin position="44"/>
        <end position="65"/>
    </location>
</feature>
<dbReference type="Proteomes" id="UP000017052">
    <property type="component" value="Unassembled WGS sequence"/>
</dbReference>
<accession>U2RKJ7</accession>
<feature type="transmembrane region" description="Helical" evidence="1">
    <location>
        <begin position="142"/>
        <end position="162"/>
    </location>
</feature>
<organism evidence="2 3">
    <name type="scientific">Propionibacterium acidifaciens F0233</name>
    <dbReference type="NCBI Taxonomy" id="553198"/>
    <lineage>
        <taxon>Bacteria</taxon>
        <taxon>Bacillati</taxon>
        <taxon>Actinomycetota</taxon>
        <taxon>Actinomycetes</taxon>
        <taxon>Propionibacteriales</taxon>
        <taxon>Propionibacteriaceae</taxon>
        <taxon>Propionibacterium</taxon>
    </lineage>
</organism>
<evidence type="ECO:0000256" key="1">
    <source>
        <dbReference type="SAM" id="Phobius"/>
    </source>
</evidence>
<gene>
    <name evidence="2" type="ORF">HMPREF0682_0810</name>
</gene>
<protein>
    <submittedName>
        <fullName evidence="2">Uncharacterized protein</fullName>
    </submittedName>
</protein>
<keyword evidence="3" id="KW-1185">Reference proteome</keyword>
<keyword evidence="1" id="KW-0472">Membrane</keyword>
<feature type="transmembrane region" description="Helical" evidence="1">
    <location>
        <begin position="77"/>
        <end position="104"/>
    </location>
</feature>
<keyword evidence="1" id="KW-0812">Transmembrane</keyword>
<keyword evidence="1" id="KW-1133">Transmembrane helix</keyword>
<evidence type="ECO:0000313" key="2">
    <source>
        <dbReference type="EMBL" id="ERK54058.1"/>
    </source>
</evidence>
<proteinExistence type="predicted"/>